<dbReference type="InterPro" id="IPR000836">
    <property type="entry name" value="PRTase_dom"/>
</dbReference>
<dbReference type="RefSeq" id="WP_104714626.1">
    <property type="nucleotide sequence ID" value="NZ_PTRA01000003.1"/>
</dbReference>
<reference evidence="6" key="1">
    <citation type="submission" date="2018-02" db="EMBL/GenBank/DDBJ databases">
        <title>Genome sequencing of Solimonas sp. HR-BB.</title>
        <authorList>
            <person name="Lee Y."/>
            <person name="Jeon C.O."/>
        </authorList>
    </citation>
    <scope>NUCLEOTIDE SEQUENCE [LARGE SCALE GENOMIC DNA]</scope>
    <source>
        <strain evidence="6">HR-U</strain>
    </source>
</reference>
<dbReference type="GO" id="GO:0002189">
    <property type="term" value="C:ribose phosphate diphosphokinase complex"/>
    <property type="evidence" value="ECO:0007669"/>
    <property type="project" value="TreeGrafter"/>
</dbReference>
<proteinExistence type="inferred from homology"/>
<dbReference type="GO" id="GO:0006164">
    <property type="term" value="P:purine nucleotide biosynthetic process"/>
    <property type="evidence" value="ECO:0007669"/>
    <property type="project" value="TreeGrafter"/>
</dbReference>
<evidence type="ECO:0000256" key="2">
    <source>
        <dbReference type="RuleBase" id="RU004324"/>
    </source>
</evidence>
<dbReference type="InterPro" id="IPR029099">
    <property type="entry name" value="Pribosyltran_N"/>
</dbReference>
<dbReference type="Proteomes" id="UP000239590">
    <property type="component" value="Unassembled WGS sequence"/>
</dbReference>
<dbReference type="GO" id="GO:0005737">
    <property type="term" value="C:cytoplasm"/>
    <property type="evidence" value="ECO:0007669"/>
    <property type="project" value="TreeGrafter"/>
</dbReference>
<dbReference type="PANTHER" id="PTHR10210:SF41">
    <property type="entry name" value="RIBOSE-PHOSPHATE PYROPHOSPHOKINASE 1, CHLOROPLASTIC"/>
    <property type="match status" value="1"/>
</dbReference>
<name>A0A2S7IIB7_9BACT</name>
<dbReference type="Pfam" id="PF13793">
    <property type="entry name" value="Pribosyltran_N"/>
    <property type="match status" value="1"/>
</dbReference>
<dbReference type="InterPro" id="IPR005946">
    <property type="entry name" value="Rib-P_diPkinase"/>
</dbReference>
<dbReference type="GO" id="GO:0000287">
    <property type="term" value="F:magnesium ion binding"/>
    <property type="evidence" value="ECO:0007669"/>
    <property type="project" value="InterPro"/>
</dbReference>
<dbReference type="GO" id="GO:0004749">
    <property type="term" value="F:ribose phosphate diphosphokinase activity"/>
    <property type="evidence" value="ECO:0007669"/>
    <property type="project" value="TreeGrafter"/>
</dbReference>
<gene>
    <name evidence="5" type="ORF">C5O19_17070</name>
</gene>
<dbReference type="Gene3D" id="3.40.50.2020">
    <property type="match status" value="2"/>
</dbReference>
<dbReference type="SUPFAM" id="SSF53271">
    <property type="entry name" value="PRTase-like"/>
    <property type="match status" value="2"/>
</dbReference>
<dbReference type="GO" id="GO:0006015">
    <property type="term" value="P:5-phosphoribose 1-diphosphate biosynthetic process"/>
    <property type="evidence" value="ECO:0007669"/>
    <property type="project" value="TreeGrafter"/>
</dbReference>
<dbReference type="OrthoDB" id="643885at2"/>
<evidence type="ECO:0000259" key="4">
    <source>
        <dbReference type="Pfam" id="PF13793"/>
    </source>
</evidence>
<evidence type="ECO:0000313" key="5">
    <source>
        <dbReference type="EMBL" id="PQA56071.1"/>
    </source>
</evidence>
<feature type="domain" description="Ribose-phosphate pyrophosphokinase N-terminal" evidence="4">
    <location>
        <begin position="20"/>
        <end position="105"/>
    </location>
</feature>
<organism evidence="5 6">
    <name type="scientific">Siphonobacter curvatus</name>
    <dbReference type="NCBI Taxonomy" id="2094562"/>
    <lineage>
        <taxon>Bacteria</taxon>
        <taxon>Pseudomonadati</taxon>
        <taxon>Bacteroidota</taxon>
        <taxon>Cytophagia</taxon>
        <taxon>Cytophagales</taxon>
        <taxon>Cytophagaceae</taxon>
        <taxon>Siphonobacter</taxon>
    </lineage>
</organism>
<keyword evidence="6" id="KW-1185">Reference proteome</keyword>
<dbReference type="AlphaFoldDB" id="A0A2S7IIB7"/>
<keyword evidence="1 2" id="KW-0545">Nucleotide biosynthesis</keyword>
<sequence length="275" mass="29999">MKVLNLEPTFQPYGPGLAYEAFTFNGGEPHIRIQEPVAGADVQVTTRIRSFQDMGLLLVAVDALRRAGVQNLYLFLPYFPGARQDRCTQVGEALTVKIYADLINALQFKEVQIFDPHSDVTPALLQNVKVISNQTFALTCLASLSDYLLISPDAGALKKTVALAQRLGVAYVECSKKRNTVTGQLSDVRVYADDLRGQTCVVVDDICDGGATFLQLAQALRQHGAGSLVLIVSHGIFSRGFTELSAYYDRIFSTDSFQTLSSDALTQVPLSPALF</sequence>
<comment type="similarity">
    <text evidence="2">Belongs to the ribose-phosphate pyrophosphokinase family.</text>
</comment>
<evidence type="ECO:0000259" key="3">
    <source>
        <dbReference type="Pfam" id="PF00156"/>
    </source>
</evidence>
<dbReference type="Pfam" id="PF00156">
    <property type="entry name" value="Pribosyltran"/>
    <property type="match status" value="1"/>
</dbReference>
<evidence type="ECO:0000313" key="6">
    <source>
        <dbReference type="Proteomes" id="UP000239590"/>
    </source>
</evidence>
<dbReference type="CDD" id="cd06223">
    <property type="entry name" value="PRTases_typeI"/>
    <property type="match status" value="1"/>
</dbReference>
<accession>A0A2S7IIB7</accession>
<dbReference type="PANTHER" id="PTHR10210">
    <property type="entry name" value="RIBOSE-PHOSPHATE DIPHOSPHOKINASE FAMILY MEMBER"/>
    <property type="match status" value="1"/>
</dbReference>
<dbReference type="SMART" id="SM01400">
    <property type="entry name" value="Pribosyltran_N"/>
    <property type="match status" value="1"/>
</dbReference>
<dbReference type="EMBL" id="PTRA01000003">
    <property type="protein sequence ID" value="PQA56071.1"/>
    <property type="molecule type" value="Genomic_DNA"/>
</dbReference>
<feature type="domain" description="Phosphoribosyltransferase" evidence="3">
    <location>
        <begin position="122"/>
        <end position="234"/>
    </location>
</feature>
<protein>
    <submittedName>
        <fullName evidence="5">Phosphoribosylpyrophosphate synthetase</fullName>
    </submittedName>
</protein>
<comment type="caution">
    <text evidence="5">The sequence shown here is derived from an EMBL/GenBank/DDBJ whole genome shotgun (WGS) entry which is preliminary data.</text>
</comment>
<dbReference type="InterPro" id="IPR029057">
    <property type="entry name" value="PRTase-like"/>
</dbReference>
<evidence type="ECO:0000256" key="1">
    <source>
        <dbReference type="ARBA" id="ARBA00022727"/>
    </source>
</evidence>
<dbReference type="NCBIfam" id="TIGR01251">
    <property type="entry name" value="ribP_PPkin"/>
    <property type="match status" value="1"/>
</dbReference>